<comment type="similarity">
    <text evidence="1">Belongs to the actin-binding proteins ADF family.</text>
</comment>
<dbReference type="GO" id="GO:0015629">
    <property type="term" value="C:actin cytoskeleton"/>
    <property type="evidence" value="ECO:0007669"/>
    <property type="project" value="InterPro"/>
</dbReference>
<sequence>MFIFQSTSGVSVNPEVQRTFQRLSEGKELRYIVFKIETIKKVADFAVVLWSLKLRKSLPGKKSCNGLSSWLSLKLAVSRLQAEVDPCYIFLMLRCIVITPCPDGASIKKKMVYASSASAIKASLGTERILQFQASGVKIDASCKKAYDDLHNKHLHSYIIFRISDDDTTIIVDKIGEKGAPYSDFVEEIRKSVGNGKECRYAAVDVEVQVQRQGTDAASRLSKVVFVQYCPDEAPVRRRMLYASSVRALKATLGLESLMQVQASDLSDIDEKAIKHELMSHQRT</sequence>
<evidence type="ECO:0000256" key="1">
    <source>
        <dbReference type="ARBA" id="ARBA00006844"/>
    </source>
</evidence>
<dbReference type="AlphaFoldDB" id="A0A9J2Q329"/>
<evidence type="ECO:0000259" key="3">
    <source>
        <dbReference type="PROSITE" id="PS51263"/>
    </source>
</evidence>
<dbReference type="GO" id="GO:0030042">
    <property type="term" value="P:actin filament depolymerization"/>
    <property type="evidence" value="ECO:0007669"/>
    <property type="project" value="InterPro"/>
</dbReference>
<dbReference type="InterPro" id="IPR029006">
    <property type="entry name" value="ADF-H/Gelsolin-like_dom_sf"/>
</dbReference>
<accession>A0A9J2Q329</accession>
<proteinExistence type="inferred from homology"/>
<reference evidence="5" key="1">
    <citation type="submission" date="2023-03" db="UniProtKB">
        <authorList>
            <consortium name="WormBaseParasite"/>
        </authorList>
    </citation>
    <scope>IDENTIFICATION</scope>
</reference>
<dbReference type="CDD" id="cd11286">
    <property type="entry name" value="ADF_cofilin_like"/>
    <property type="match status" value="1"/>
</dbReference>
<dbReference type="GO" id="GO:0003779">
    <property type="term" value="F:actin binding"/>
    <property type="evidence" value="ECO:0007669"/>
    <property type="project" value="UniProtKB-KW"/>
</dbReference>
<name>A0A9J2Q329_ASCLU</name>
<organism evidence="4 5">
    <name type="scientific">Ascaris lumbricoides</name>
    <name type="common">Giant roundworm</name>
    <dbReference type="NCBI Taxonomy" id="6252"/>
    <lineage>
        <taxon>Eukaryota</taxon>
        <taxon>Metazoa</taxon>
        <taxon>Ecdysozoa</taxon>
        <taxon>Nematoda</taxon>
        <taxon>Chromadorea</taxon>
        <taxon>Rhabditida</taxon>
        <taxon>Spirurina</taxon>
        <taxon>Ascaridomorpha</taxon>
        <taxon>Ascaridoidea</taxon>
        <taxon>Ascarididae</taxon>
        <taxon>Ascaris</taxon>
    </lineage>
</organism>
<dbReference type="PROSITE" id="PS51263">
    <property type="entry name" value="ADF_H"/>
    <property type="match status" value="1"/>
</dbReference>
<evidence type="ECO:0000313" key="4">
    <source>
        <dbReference type="Proteomes" id="UP000036681"/>
    </source>
</evidence>
<dbReference type="Proteomes" id="UP000036681">
    <property type="component" value="Unplaced"/>
</dbReference>
<keyword evidence="2" id="KW-0009">Actin-binding</keyword>
<dbReference type="InterPro" id="IPR017904">
    <property type="entry name" value="ADF/Cofilin"/>
</dbReference>
<dbReference type="Gene3D" id="3.40.20.10">
    <property type="entry name" value="Severin"/>
    <property type="match status" value="2"/>
</dbReference>
<evidence type="ECO:0000256" key="2">
    <source>
        <dbReference type="ARBA" id="ARBA00023203"/>
    </source>
</evidence>
<keyword evidence="4" id="KW-1185">Reference proteome</keyword>
<protein>
    <submittedName>
        <fullName evidence="5">ADF-H domain-containing protein</fullName>
    </submittedName>
</protein>
<dbReference type="SUPFAM" id="SSF55753">
    <property type="entry name" value="Actin depolymerizing proteins"/>
    <property type="match status" value="2"/>
</dbReference>
<evidence type="ECO:0000313" key="5">
    <source>
        <dbReference type="WBParaSite" id="ALUE_0001595401-mRNA-1"/>
    </source>
</evidence>
<dbReference type="InterPro" id="IPR002108">
    <property type="entry name" value="ADF-H"/>
</dbReference>
<feature type="domain" description="ADF-H" evidence="3">
    <location>
        <begin position="136"/>
        <end position="279"/>
    </location>
</feature>
<dbReference type="SMART" id="SM00102">
    <property type="entry name" value="ADF"/>
    <property type="match status" value="2"/>
</dbReference>
<dbReference type="Pfam" id="PF00241">
    <property type="entry name" value="Cofilin_ADF"/>
    <property type="match status" value="2"/>
</dbReference>
<dbReference type="WBParaSite" id="ALUE_0001595401-mRNA-1">
    <property type="protein sequence ID" value="ALUE_0001595401-mRNA-1"/>
    <property type="gene ID" value="ALUE_0001595401"/>
</dbReference>
<dbReference type="PANTHER" id="PTHR11913">
    <property type="entry name" value="COFILIN-RELATED"/>
    <property type="match status" value="1"/>
</dbReference>